<proteinExistence type="predicted"/>
<accession>A0A915J910</accession>
<dbReference type="WBParaSite" id="nRc.2.0.1.t22647-RA">
    <property type="protein sequence ID" value="nRc.2.0.1.t22647-RA"/>
    <property type="gene ID" value="nRc.2.0.1.g22647"/>
</dbReference>
<dbReference type="PROSITE" id="PS50240">
    <property type="entry name" value="TRYPSIN_DOM"/>
    <property type="match status" value="1"/>
</dbReference>
<evidence type="ECO:0000259" key="1">
    <source>
        <dbReference type="PROSITE" id="PS50240"/>
    </source>
</evidence>
<dbReference type="AlphaFoldDB" id="A0A915J910"/>
<dbReference type="InterPro" id="IPR043504">
    <property type="entry name" value="Peptidase_S1_PA_chymotrypsin"/>
</dbReference>
<dbReference type="Gene3D" id="2.40.10.10">
    <property type="entry name" value="Trypsin-like serine proteases"/>
    <property type="match status" value="1"/>
</dbReference>
<evidence type="ECO:0000313" key="3">
    <source>
        <dbReference type="WBParaSite" id="nRc.2.0.1.t22647-RA"/>
    </source>
</evidence>
<dbReference type="GO" id="GO:0006508">
    <property type="term" value="P:proteolysis"/>
    <property type="evidence" value="ECO:0007669"/>
    <property type="project" value="InterPro"/>
</dbReference>
<dbReference type="InterPro" id="IPR009003">
    <property type="entry name" value="Peptidase_S1_PA"/>
</dbReference>
<sequence length="372" mass="43331">MQLKRVILHPKSRQIGDVIDDGIIHAKQRAQHNIAMLKLDRQVHFTEFVKPIALANSPSLINCSFTGWEKEKEGWEYKEYLNSLNPKENEDYLDSLFDQLIHKKNITPQIKVGKPEIPIKEHEFNKRKMLTVDMSNVSSWNNILEITTPKKKHFTKGDYGAPLICNIAGQPYARGVSAVGFKLTELFTDIFVNMAWILEMYKTIDNERPFHTELDIYSGVKLTSRFVIRKHLEYTLKGAVGYVPFEFNRKYEDQKLEGSNFTEMWRNMLVENFVRIHHNKFCMYKIIGYKEMDNVYDCATWCLLQNGNRICNYLPSLSRCYLAHHGFVPRYCADMPAQQSVVIYIDTSVVDHFFGKLIFPLDPPCEITTPTL</sequence>
<dbReference type="InterPro" id="IPR001254">
    <property type="entry name" value="Trypsin_dom"/>
</dbReference>
<name>A0A915J910_ROMCU</name>
<dbReference type="GO" id="GO:0004252">
    <property type="term" value="F:serine-type endopeptidase activity"/>
    <property type="evidence" value="ECO:0007669"/>
    <property type="project" value="InterPro"/>
</dbReference>
<evidence type="ECO:0000313" key="2">
    <source>
        <dbReference type="Proteomes" id="UP000887565"/>
    </source>
</evidence>
<feature type="domain" description="Peptidase S1" evidence="1">
    <location>
        <begin position="1"/>
        <end position="202"/>
    </location>
</feature>
<reference evidence="3" key="1">
    <citation type="submission" date="2022-11" db="UniProtKB">
        <authorList>
            <consortium name="WormBaseParasite"/>
        </authorList>
    </citation>
    <scope>IDENTIFICATION</scope>
</reference>
<organism evidence="2 3">
    <name type="scientific">Romanomermis culicivorax</name>
    <name type="common">Nematode worm</name>
    <dbReference type="NCBI Taxonomy" id="13658"/>
    <lineage>
        <taxon>Eukaryota</taxon>
        <taxon>Metazoa</taxon>
        <taxon>Ecdysozoa</taxon>
        <taxon>Nematoda</taxon>
        <taxon>Enoplea</taxon>
        <taxon>Dorylaimia</taxon>
        <taxon>Mermithida</taxon>
        <taxon>Mermithoidea</taxon>
        <taxon>Mermithidae</taxon>
        <taxon>Romanomermis</taxon>
    </lineage>
</organism>
<dbReference type="Pfam" id="PF00089">
    <property type="entry name" value="Trypsin"/>
    <property type="match status" value="1"/>
</dbReference>
<dbReference type="SUPFAM" id="SSF50494">
    <property type="entry name" value="Trypsin-like serine proteases"/>
    <property type="match status" value="1"/>
</dbReference>
<keyword evidence="2" id="KW-1185">Reference proteome</keyword>
<protein>
    <submittedName>
        <fullName evidence="3">Peptidase S1 domain-containing protein</fullName>
    </submittedName>
</protein>
<dbReference type="Proteomes" id="UP000887565">
    <property type="component" value="Unplaced"/>
</dbReference>